<dbReference type="Pfam" id="PF14574">
    <property type="entry name" value="RACo_C_ter"/>
    <property type="match status" value="1"/>
</dbReference>
<dbReference type="PANTHER" id="PTHR42895">
    <property type="entry name" value="IRON-SULFUR CLUSTER-BINDING PROTEIN-RELATED"/>
    <property type="match status" value="1"/>
</dbReference>
<protein>
    <recommendedName>
        <fullName evidence="1">RACo C-terminal domain-containing protein</fullName>
    </recommendedName>
</protein>
<evidence type="ECO:0000313" key="2">
    <source>
        <dbReference type="EMBL" id="GAI95830.1"/>
    </source>
</evidence>
<comment type="caution">
    <text evidence="2">The sequence shown here is derived from an EMBL/GenBank/DDBJ whole genome shotgun (WGS) entry which is preliminary data.</text>
</comment>
<dbReference type="InterPro" id="IPR052911">
    <property type="entry name" value="Corrinoid_activation_enz"/>
</dbReference>
<proteinExistence type="predicted"/>
<organism evidence="2">
    <name type="scientific">marine sediment metagenome</name>
    <dbReference type="NCBI Taxonomy" id="412755"/>
    <lineage>
        <taxon>unclassified sequences</taxon>
        <taxon>metagenomes</taxon>
        <taxon>ecological metagenomes</taxon>
    </lineage>
</organism>
<feature type="domain" description="RACo C-terminal" evidence="1">
    <location>
        <begin position="1"/>
        <end position="208"/>
    </location>
</feature>
<accession>X1U7K1</accession>
<reference evidence="2" key="1">
    <citation type="journal article" date="2014" name="Front. Microbiol.">
        <title>High frequency of phylogenetically diverse reductive dehalogenase-homologous genes in deep subseafloor sedimentary metagenomes.</title>
        <authorList>
            <person name="Kawai M."/>
            <person name="Futagami T."/>
            <person name="Toyoda A."/>
            <person name="Takaki Y."/>
            <person name="Nishi S."/>
            <person name="Hori S."/>
            <person name="Arai W."/>
            <person name="Tsubouchi T."/>
            <person name="Morono Y."/>
            <person name="Uchiyama I."/>
            <person name="Ito T."/>
            <person name="Fujiyama A."/>
            <person name="Inagaki F."/>
            <person name="Takami H."/>
        </authorList>
    </citation>
    <scope>NUCLEOTIDE SEQUENCE</scope>
    <source>
        <strain evidence="2">Expedition CK06-06</strain>
    </source>
</reference>
<sequence>IDPDNLDVSFSTIKNKKPIGICGSGLIDAVAEMLKSKILTRSGNFNKDLVNHERLIKTDKSFKFIIVNKDETSIGKDITITQDDIRQIQMAKAAFFSGIRLILQNMGSESLKIKQVFLAGAFGNYINSENAKFIGMIPDIPNEKIFQIGNAAGIGAQYCLLNKDLRNKAEQLLNKIQYIEIAVKEEFQKEYAEALYFPHLNLDYFPTLIEYKEIKKR</sequence>
<dbReference type="InterPro" id="IPR027980">
    <property type="entry name" value="RACo_C"/>
</dbReference>
<dbReference type="PANTHER" id="PTHR42895:SF1">
    <property type="entry name" value="IRON-SULFUR CLUSTER PROTEIN"/>
    <property type="match status" value="1"/>
</dbReference>
<feature type="non-terminal residue" evidence="2">
    <location>
        <position position="1"/>
    </location>
</feature>
<dbReference type="AlphaFoldDB" id="X1U7K1"/>
<dbReference type="EMBL" id="BARW01022121">
    <property type="protein sequence ID" value="GAI95830.1"/>
    <property type="molecule type" value="Genomic_DNA"/>
</dbReference>
<name>X1U7K1_9ZZZZ</name>
<gene>
    <name evidence="2" type="ORF">S12H4_37016</name>
</gene>
<evidence type="ECO:0000259" key="1">
    <source>
        <dbReference type="Pfam" id="PF14574"/>
    </source>
</evidence>